<proteinExistence type="predicted"/>
<protein>
    <submittedName>
        <fullName evidence="1">Uncharacterized protein</fullName>
    </submittedName>
</protein>
<evidence type="ECO:0000313" key="2">
    <source>
        <dbReference type="Proteomes" id="UP000007721"/>
    </source>
</evidence>
<dbReference type="KEGG" id="geo:Geob_3406"/>
<dbReference type="AlphaFoldDB" id="B9M5J0"/>
<name>B9M5J0_GEODF</name>
<sequence length="107" mass="12637">MIARFSIVPWSVGANLVIARFFNGNRIRANTRFGNTQRRANTRFGNTQRRANTRFAPTGHDDNSVEMVGHDHVFIPFPRNLANIDRQNKLRYKMYYKTEYRSYLCLH</sequence>
<dbReference type="EMBL" id="CP001390">
    <property type="protein sequence ID" value="ACM21749.2"/>
    <property type="molecule type" value="Genomic_DNA"/>
</dbReference>
<organism evidence="1 2">
    <name type="scientific">Geotalea daltonii (strain DSM 22248 / JCM 15807 / FRC-32)</name>
    <name type="common">Geobacter daltonii</name>
    <dbReference type="NCBI Taxonomy" id="316067"/>
    <lineage>
        <taxon>Bacteria</taxon>
        <taxon>Pseudomonadati</taxon>
        <taxon>Thermodesulfobacteriota</taxon>
        <taxon>Desulfuromonadia</taxon>
        <taxon>Geobacterales</taxon>
        <taxon>Geobacteraceae</taxon>
        <taxon>Geotalea</taxon>
    </lineage>
</organism>
<accession>B9M5J0</accession>
<dbReference type="HOGENOM" id="CLU_2206263_0_0_7"/>
<dbReference type="Proteomes" id="UP000007721">
    <property type="component" value="Chromosome"/>
</dbReference>
<reference evidence="1 2" key="1">
    <citation type="submission" date="2009-01" db="EMBL/GenBank/DDBJ databases">
        <title>Complete sequence of Geobacter sp. FRC-32.</title>
        <authorList>
            <consortium name="US DOE Joint Genome Institute"/>
            <person name="Lucas S."/>
            <person name="Copeland A."/>
            <person name="Lapidus A."/>
            <person name="Glavina del Rio T."/>
            <person name="Dalin E."/>
            <person name="Tice H."/>
            <person name="Bruce D."/>
            <person name="Goodwin L."/>
            <person name="Pitluck S."/>
            <person name="Saunders E."/>
            <person name="Brettin T."/>
            <person name="Detter J.C."/>
            <person name="Han C."/>
            <person name="Larimer F."/>
            <person name="Land M."/>
            <person name="Hauser L."/>
            <person name="Kyrpides N."/>
            <person name="Ovchinnikova G."/>
            <person name="Kostka J."/>
            <person name="Richardson P."/>
        </authorList>
    </citation>
    <scope>NUCLEOTIDE SEQUENCE [LARGE SCALE GENOMIC DNA]</scope>
    <source>
        <strain evidence="2">DSM 22248 / JCM 15807 / FRC-32</strain>
    </source>
</reference>
<dbReference type="STRING" id="316067.Geob_3406"/>
<keyword evidence="2" id="KW-1185">Reference proteome</keyword>
<gene>
    <name evidence="1" type="ordered locus">Geob_3406</name>
</gene>
<evidence type="ECO:0000313" key="1">
    <source>
        <dbReference type="EMBL" id="ACM21749.2"/>
    </source>
</evidence>